<name>A0A917S2C6_9BACL</name>
<comment type="caution">
    <text evidence="7">The sequence shown here is derived from an EMBL/GenBank/DDBJ whole genome shotgun (WGS) entry which is preliminary data.</text>
</comment>
<comment type="function">
    <text evidence="4">Catalyzes the NADPH-dependent reduction of ketopantoate into pantoic acid.</text>
</comment>
<evidence type="ECO:0000256" key="4">
    <source>
        <dbReference type="RuleBase" id="RU362068"/>
    </source>
</evidence>
<evidence type="ECO:0000256" key="1">
    <source>
        <dbReference type="ARBA" id="ARBA00007870"/>
    </source>
</evidence>
<comment type="pathway">
    <text evidence="4">Cofactor biosynthesis; (R)-pantothenate biosynthesis; (R)-pantoate from 3-methyl-2-oxobutanoate: step 2/2.</text>
</comment>
<sequence>MKIAVLGAGAIGCFFGGLLAREKQDVTFVARGQTLDYLRCHDMIVKSINGDFSLPVKVADAGHLQQETDFDFVLLSVKSTVLEDVMPELRALTGRRTQIICLLNGIGNEEKLVDEFGADRVVGGSAFISIIREAPGIVNHVGEGTLVIGEWQRENDPAEGRKQMLGELAGALRSAGVKTEVTDDIRQVKWEKLLWNIIYNPVTALTKTKVGEALNDSDVMPLLQGMKSEFMETAKAAGVTIRPEFSDTVLLPNKEVQNHKTSMLQDLENGRKMELEAILGFAIQVAHEYRVPVKTIETIYHLLRFIEKRNSSLQGVR</sequence>
<gene>
    <name evidence="7" type="primary">panE</name>
    <name evidence="7" type="ORF">GCM10007968_15790</name>
</gene>
<evidence type="ECO:0000313" key="8">
    <source>
        <dbReference type="Proteomes" id="UP000654670"/>
    </source>
</evidence>
<dbReference type="SUPFAM" id="SSF51735">
    <property type="entry name" value="NAD(P)-binding Rossmann-fold domains"/>
    <property type="match status" value="1"/>
</dbReference>
<dbReference type="Pfam" id="PF08546">
    <property type="entry name" value="ApbA_C"/>
    <property type="match status" value="1"/>
</dbReference>
<dbReference type="InterPro" id="IPR013328">
    <property type="entry name" value="6PGD_dom2"/>
</dbReference>
<dbReference type="InterPro" id="IPR036291">
    <property type="entry name" value="NAD(P)-bd_dom_sf"/>
</dbReference>
<keyword evidence="3 4" id="KW-0560">Oxidoreductase</keyword>
<dbReference type="SUPFAM" id="SSF48179">
    <property type="entry name" value="6-phosphogluconate dehydrogenase C-terminal domain-like"/>
    <property type="match status" value="1"/>
</dbReference>
<dbReference type="GO" id="GO:0008677">
    <property type="term" value="F:2-dehydropantoate 2-reductase activity"/>
    <property type="evidence" value="ECO:0007669"/>
    <property type="project" value="UniProtKB-EC"/>
</dbReference>
<dbReference type="AlphaFoldDB" id="A0A917S2C6"/>
<organism evidence="7 8">
    <name type="scientific">Sporolactobacillus putidus</name>
    <dbReference type="NCBI Taxonomy" id="492735"/>
    <lineage>
        <taxon>Bacteria</taxon>
        <taxon>Bacillati</taxon>
        <taxon>Bacillota</taxon>
        <taxon>Bacilli</taxon>
        <taxon>Bacillales</taxon>
        <taxon>Sporolactobacillaceae</taxon>
        <taxon>Sporolactobacillus</taxon>
    </lineage>
</organism>
<keyword evidence="8" id="KW-1185">Reference proteome</keyword>
<evidence type="ECO:0000313" key="7">
    <source>
        <dbReference type="EMBL" id="GGL52619.1"/>
    </source>
</evidence>
<comment type="catalytic activity">
    <reaction evidence="4">
        <text>(R)-pantoate + NADP(+) = 2-dehydropantoate + NADPH + H(+)</text>
        <dbReference type="Rhea" id="RHEA:16233"/>
        <dbReference type="ChEBI" id="CHEBI:11561"/>
        <dbReference type="ChEBI" id="CHEBI:15378"/>
        <dbReference type="ChEBI" id="CHEBI:15980"/>
        <dbReference type="ChEBI" id="CHEBI:57783"/>
        <dbReference type="ChEBI" id="CHEBI:58349"/>
        <dbReference type="EC" id="1.1.1.169"/>
    </reaction>
</comment>
<dbReference type="InterPro" id="IPR008927">
    <property type="entry name" value="6-PGluconate_DH-like_C_sf"/>
</dbReference>
<evidence type="ECO:0000256" key="3">
    <source>
        <dbReference type="ARBA" id="ARBA00023002"/>
    </source>
</evidence>
<dbReference type="NCBIfam" id="TIGR00745">
    <property type="entry name" value="apbA_panE"/>
    <property type="match status" value="1"/>
</dbReference>
<keyword evidence="2 4" id="KW-0521">NADP</keyword>
<reference evidence="7" key="2">
    <citation type="submission" date="2020-09" db="EMBL/GenBank/DDBJ databases">
        <authorList>
            <person name="Sun Q."/>
            <person name="Ohkuma M."/>
        </authorList>
    </citation>
    <scope>NUCLEOTIDE SEQUENCE</scope>
    <source>
        <strain evidence="7">JCM 15325</strain>
    </source>
</reference>
<comment type="similarity">
    <text evidence="1 4">Belongs to the ketopantoate reductase family.</text>
</comment>
<dbReference type="EMBL" id="BMOK01000005">
    <property type="protein sequence ID" value="GGL52619.1"/>
    <property type="molecule type" value="Genomic_DNA"/>
</dbReference>
<evidence type="ECO:0000259" key="6">
    <source>
        <dbReference type="Pfam" id="PF08546"/>
    </source>
</evidence>
<accession>A0A917S2C6</accession>
<evidence type="ECO:0000256" key="2">
    <source>
        <dbReference type="ARBA" id="ARBA00022857"/>
    </source>
</evidence>
<dbReference type="EC" id="1.1.1.169" evidence="4"/>
<dbReference type="Proteomes" id="UP000654670">
    <property type="component" value="Unassembled WGS sequence"/>
</dbReference>
<dbReference type="FunFam" id="1.10.1040.10:FF:000017">
    <property type="entry name" value="2-dehydropantoate 2-reductase"/>
    <property type="match status" value="1"/>
</dbReference>
<dbReference type="Gene3D" id="3.40.50.720">
    <property type="entry name" value="NAD(P)-binding Rossmann-like Domain"/>
    <property type="match status" value="1"/>
</dbReference>
<dbReference type="InterPro" id="IPR051402">
    <property type="entry name" value="KPR-Related"/>
</dbReference>
<dbReference type="PANTHER" id="PTHR21708">
    <property type="entry name" value="PROBABLE 2-DEHYDROPANTOATE 2-REDUCTASE"/>
    <property type="match status" value="1"/>
</dbReference>
<dbReference type="GO" id="GO:0015940">
    <property type="term" value="P:pantothenate biosynthetic process"/>
    <property type="evidence" value="ECO:0007669"/>
    <property type="project" value="UniProtKB-KW"/>
</dbReference>
<dbReference type="InterPro" id="IPR013332">
    <property type="entry name" value="KPR_N"/>
</dbReference>
<feature type="domain" description="Ketopantoate reductase C-terminal" evidence="6">
    <location>
        <begin position="184"/>
        <end position="307"/>
    </location>
</feature>
<feature type="domain" description="Ketopantoate reductase N-terminal" evidence="5">
    <location>
        <begin position="3"/>
        <end position="152"/>
    </location>
</feature>
<protein>
    <recommendedName>
        <fullName evidence="4">2-dehydropantoate 2-reductase</fullName>
        <ecNumber evidence="4">1.1.1.169</ecNumber>
    </recommendedName>
    <alternativeName>
        <fullName evidence="4">Ketopantoate reductase</fullName>
    </alternativeName>
</protein>
<dbReference type="GO" id="GO:0005737">
    <property type="term" value="C:cytoplasm"/>
    <property type="evidence" value="ECO:0007669"/>
    <property type="project" value="TreeGrafter"/>
</dbReference>
<evidence type="ECO:0000259" key="5">
    <source>
        <dbReference type="Pfam" id="PF02558"/>
    </source>
</evidence>
<dbReference type="Pfam" id="PF02558">
    <property type="entry name" value="ApbA"/>
    <property type="match status" value="1"/>
</dbReference>
<dbReference type="Gene3D" id="1.10.1040.10">
    <property type="entry name" value="N-(1-d-carboxylethyl)-l-norvaline Dehydrogenase, domain 2"/>
    <property type="match status" value="1"/>
</dbReference>
<proteinExistence type="inferred from homology"/>
<dbReference type="RefSeq" id="WP_188802549.1">
    <property type="nucleotide sequence ID" value="NZ_BMOK01000005.1"/>
</dbReference>
<reference evidence="7" key="1">
    <citation type="journal article" date="2014" name="Int. J. Syst. Evol. Microbiol.">
        <title>Complete genome sequence of Corynebacterium casei LMG S-19264T (=DSM 44701T), isolated from a smear-ripened cheese.</title>
        <authorList>
            <consortium name="US DOE Joint Genome Institute (JGI-PGF)"/>
            <person name="Walter F."/>
            <person name="Albersmeier A."/>
            <person name="Kalinowski J."/>
            <person name="Ruckert C."/>
        </authorList>
    </citation>
    <scope>NUCLEOTIDE SEQUENCE</scope>
    <source>
        <strain evidence="7">JCM 15325</strain>
    </source>
</reference>
<keyword evidence="4" id="KW-0566">Pantothenate biosynthesis</keyword>
<dbReference type="PANTHER" id="PTHR21708:SF26">
    <property type="entry name" value="2-DEHYDROPANTOATE 2-REDUCTASE"/>
    <property type="match status" value="1"/>
</dbReference>
<dbReference type="InterPro" id="IPR013752">
    <property type="entry name" value="KPA_reductase"/>
</dbReference>
<dbReference type="InterPro" id="IPR003710">
    <property type="entry name" value="ApbA"/>
</dbReference>